<protein>
    <submittedName>
        <fullName evidence="2">Uncharacterized protein</fullName>
    </submittedName>
</protein>
<feature type="compositionally biased region" description="Polar residues" evidence="1">
    <location>
        <begin position="392"/>
        <end position="408"/>
    </location>
</feature>
<sequence length="442" mass="49543">MPSLETPEGAPLTWIFDHCVRYPSSYEIPLRTMYAINCNPTKTPPPGSRTPETAFTPRNSTSTKSSRSSQEDSVDAAADFRSLLVNQISRLPSQPCSLPPSFLTSFLRRCFTPELESVDFPQALTALDYLKDLENRRRKEVSAAMQRLNITREDVENPKESELGRKYPGVISWLETMSAKGRTLEATYTQIYIALRRWTLINSLLLEPHNKFNNIAMLNTLFPPVTESTQTPTTQLTHQILRSQRDGFFRYINAVDSRGSAVLDPVIFQGSGDGHNTSWPLVHAGLEKYMNLAMEVIDECVLINEPAHLEDVGSPYRPKNRKVDSGISFGSHNVGNSQDINEAEGATEKPLPQFPAPKSPNKGQNSALERLVTEIRKLGPSGRSKNLRKMKSTTALASRPGSQQSYAETSYFEIDEQKRRRLVSEATKRKKPQPPIPGLHTQ</sequence>
<feature type="compositionally biased region" description="Pro residues" evidence="1">
    <location>
        <begin position="433"/>
        <end position="442"/>
    </location>
</feature>
<organism evidence="2 3">
    <name type="scientific">Penicillium capsulatum</name>
    <dbReference type="NCBI Taxonomy" id="69766"/>
    <lineage>
        <taxon>Eukaryota</taxon>
        <taxon>Fungi</taxon>
        <taxon>Dikarya</taxon>
        <taxon>Ascomycota</taxon>
        <taxon>Pezizomycotina</taxon>
        <taxon>Eurotiomycetes</taxon>
        <taxon>Eurotiomycetidae</taxon>
        <taxon>Eurotiales</taxon>
        <taxon>Aspergillaceae</taxon>
        <taxon>Penicillium</taxon>
    </lineage>
</organism>
<comment type="caution">
    <text evidence="2">The sequence shown here is derived from an EMBL/GenBank/DDBJ whole genome shotgun (WGS) entry which is preliminary data.</text>
</comment>
<evidence type="ECO:0000313" key="3">
    <source>
        <dbReference type="Proteomes" id="UP001146351"/>
    </source>
</evidence>
<dbReference type="Proteomes" id="UP001146351">
    <property type="component" value="Unassembled WGS sequence"/>
</dbReference>
<evidence type="ECO:0000313" key="2">
    <source>
        <dbReference type="EMBL" id="KAJ5156060.1"/>
    </source>
</evidence>
<dbReference type="AlphaFoldDB" id="A0A9W9HTV0"/>
<reference evidence="2" key="1">
    <citation type="submission" date="2022-11" db="EMBL/GenBank/DDBJ databases">
        <authorList>
            <person name="Petersen C."/>
        </authorList>
    </citation>
    <scope>NUCLEOTIDE SEQUENCE</scope>
    <source>
        <strain evidence="2">IBT 21917</strain>
    </source>
</reference>
<dbReference type="EMBL" id="JAPQKO010000006">
    <property type="protein sequence ID" value="KAJ5156060.1"/>
    <property type="molecule type" value="Genomic_DNA"/>
</dbReference>
<feature type="region of interest" description="Disordered" evidence="1">
    <location>
        <begin position="310"/>
        <end position="442"/>
    </location>
</feature>
<feature type="region of interest" description="Disordered" evidence="1">
    <location>
        <begin position="41"/>
        <end position="73"/>
    </location>
</feature>
<accession>A0A9W9HTV0</accession>
<keyword evidence="3" id="KW-1185">Reference proteome</keyword>
<gene>
    <name evidence="2" type="ORF">N7492_008863</name>
</gene>
<reference evidence="2" key="2">
    <citation type="journal article" date="2023" name="IMA Fungus">
        <title>Comparative genomic study of the Penicillium genus elucidates a diverse pangenome and 15 lateral gene transfer events.</title>
        <authorList>
            <person name="Petersen C."/>
            <person name="Sorensen T."/>
            <person name="Nielsen M.R."/>
            <person name="Sondergaard T.E."/>
            <person name="Sorensen J.L."/>
            <person name="Fitzpatrick D.A."/>
            <person name="Frisvad J.C."/>
            <person name="Nielsen K.L."/>
        </authorList>
    </citation>
    <scope>NUCLEOTIDE SEQUENCE</scope>
    <source>
        <strain evidence="2">IBT 21917</strain>
    </source>
</reference>
<proteinExistence type="predicted"/>
<dbReference type="OrthoDB" id="3533623at2759"/>
<evidence type="ECO:0000256" key="1">
    <source>
        <dbReference type="SAM" id="MobiDB-lite"/>
    </source>
</evidence>
<name>A0A9W9HTV0_9EURO</name>
<feature type="compositionally biased region" description="Polar residues" evidence="1">
    <location>
        <begin position="328"/>
        <end position="340"/>
    </location>
</feature>
<feature type="compositionally biased region" description="Basic and acidic residues" evidence="1">
    <location>
        <begin position="415"/>
        <end position="427"/>
    </location>
</feature>
<feature type="compositionally biased region" description="Polar residues" evidence="1">
    <location>
        <begin position="50"/>
        <end position="59"/>
    </location>
</feature>